<evidence type="ECO:0000256" key="1">
    <source>
        <dbReference type="ARBA" id="ARBA00009375"/>
    </source>
</evidence>
<dbReference type="HAMAP" id="MF_00171">
    <property type="entry name" value="TruA"/>
    <property type="match status" value="1"/>
</dbReference>
<evidence type="ECO:0000256" key="7">
    <source>
        <dbReference type="RuleBase" id="RU003792"/>
    </source>
</evidence>
<dbReference type="InterPro" id="IPR020097">
    <property type="entry name" value="PsdUridine_synth_TruA_a/b_dom"/>
</dbReference>
<organism evidence="9 10">
    <name type="scientific">Candidatus Limivivens intestinipullorum</name>
    <dbReference type="NCBI Taxonomy" id="2840858"/>
    <lineage>
        <taxon>Bacteria</taxon>
        <taxon>Bacillati</taxon>
        <taxon>Bacillota</taxon>
        <taxon>Clostridia</taxon>
        <taxon>Lachnospirales</taxon>
        <taxon>Lachnospiraceae</taxon>
        <taxon>Lachnospiraceae incertae sedis</taxon>
        <taxon>Candidatus Limivivens</taxon>
    </lineage>
</organism>
<protein>
    <recommendedName>
        <fullName evidence="4">tRNA pseudouridine synthase A</fullName>
        <ecNumber evidence="4">5.4.99.12</ecNumber>
    </recommendedName>
    <alternativeName>
        <fullName evidence="4">tRNA pseudouridine(38-40) synthase</fullName>
    </alternativeName>
    <alternativeName>
        <fullName evidence="4">tRNA pseudouridylate synthase I</fullName>
    </alternativeName>
    <alternativeName>
        <fullName evidence="4">tRNA-uridine isomerase I</fullName>
    </alternativeName>
</protein>
<feature type="domain" description="Pseudouridine synthase I TruA alpha/beta" evidence="8">
    <location>
        <begin position="7"/>
        <end position="77"/>
    </location>
</feature>
<dbReference type="AlphaFoldDB" id="A0A9D1EWE2"/>
<comment type="caution">
    <text evidence="4">Lacks conserved residue(s) required for the propagation of feature annotation.</text>
</comment>
<sequence length="256" mass="29129">MNLKMQIQYDGTRYDGWQRQGNTANTIQGRLEAVLERIFGTYLEIHGAGRTDAGVHAAGQVANVHIPDELARVKWHGDTKSFEEALLMEMNRYLPEDIGITDIEAAAERFHSRLNAAGKVYCYRIGLPGRKNVFERRQIYPLDTGLDPEVMRRTADYLVGEHDFRGFCSGRNKKKSTVRRLDRIEIREADGELRILYQGNGFLYNMVRILTGTLIEAGQGRRSPESVLEILETGKRELAGYTVPARGLTLMRVLYH</sequence>
<evidence type="ECO:0000313" key="9">
    <source>
        <dbReference type="EMBL" id="HIS33225.1"/>
    </source>
</evidence>
<dbReference type="Proteomes" id="UP000823935">
    <property type="component" value="Unassembled WGS sequence"/>
</dbReference>
<evidence type="ECO:0000256" key="4">
    <source>
        <dbReference type="HAMAP-Rule" id="MF_00171"/>
    </source>
</evidence>
<comment type="subunit">
    <text evidence="4">Homodimer.</text>
</comment>
<dbReference type="GO" id="GO:0160147">
    <property type="term" value="F:tRNA pseudouridine(38-40) synthase activity"/>
    <property type="evidence" value="ECO:0007669"/>
    <property type="project" value="UniProtKB-EC"/>
</dbReference>
<dbReference type="SUPFAM" id="SSF55120">
    <property type="entry name" value="Pseudouridine synthase"/>
    <property type="match status" value="1"/>
</dbReference>
<dbReference type="Pfam" id="PF01416">
    <property type="entry name" value="PseudoU_synth_1"/>
    <property type="match status" value="2"/>
</dbReference>
<dbReference type="GO" id="GO:0031119">
    <property type="term" value="P:tRNA pseudouridine synthesis"/>
    <property type="evidence" value="ECO:0007669"/>
    <property type="project" value="UniProtKB-UniRule"/>
</dbReference>
<dbReference type="Gene3D" id="3.30.70.580">
    <property type="entry name" value="Pseudouridine synthase I, catalytic domain, N-terminal subdomain"/>
    <property type="match status" value="1"/>
</dbReference>
<feature type="domain" description="Pseudouridine synthase I TruA alpha/beta" evidence="8">
    <location>
        <begin position="155"/>
        <end position="255"/>
    </location>
</feature>
<dbReference type="CDD" id="cd02570">
    <property type="entry name" value="PseudoU_synth_EcTruA"/>
    <property type="match status" value="1"/>
</dbReference>
<dbReference type="InterPro" id="IPR001406">
    <property type="entry name" value="PsdUridine_synth_TruA"/>
</dbReference>
<evidence type="ECO:0000313" key="10">
    <source>
        <dbReference type="Proteomes" id="UP000823935"/>
    </source>
</evidence>
<reference evidence="9" key="1">
    <citation type="submission" date="2020-10" db="EMBL/GenBank/DDBJ databases">
        <authorList>
            <person name="Gilroy R."/>
        </authorList>
    </citation>
    <scope>NUCLEOTIDE SEQUENCE</scope>
    <source>
        <strain evidence="9">CHK190-19873</strain>
    </source>
</reference>
<comment type="catalytic activity">
    <reaction evidence="4 7">
        <text>uridine(38/39/40) in tRNA = pseudouridine(38/39/40) in tRNA</text>
        <dbReference type="Rhea" id="RHEA:22376"/>
        <dbReference type="Rhea" id="RHEA-COMP:10085"/>
        <dbReference type="Rhea" id="RHEA-COMP:10087"/>
        <dbReference type="ChEBI" id="CHEBI:65314"/>
        <dbReference type="ChEBI" id="CHEBI:65315"/>
        <dbReference type="EC" id="5.4.99.12"/>
    </reaction>
</comment>
<evidence type="ECO:0000256" key="6">
    <source>
        <dbReference type="PIRSR" id="PIRSR001430-2"/>
    </source>
</evidence>
<name>A0A9D1EWE2_9FIRM</name>
<dbReference type="InterPro" id="IPR020094">
    <property type="entry name" value="TruA/RsuA/RluB/E/F_N"/>
</dbReference>
<keyword evidence="2 4" id="KW-0819">tRNA processing</keyword>
<dbReference type="PANTHER" id="PTHR11142">
    <property type="entry name" value="PSEUDOURIDYLATE SYNTHASE"/>
    <property type="match status" value="1"/>
</dbReference>
<proteinExistence type="inferred from homology"/>
<comment type="function">
    <text evidence="4">Formation of pseudouridine at positions 38, 39 and 40 in the anticodon stem and loop of transfer RNAs.</text>
</comment>
<evidence type="ECO:0000259" key="8">
    <source>
        <dbReference type="Pfam" id="PF01416"/>
    </source>
</evidence>
<dbReference type="NCBIfam" id="TIGR00071">
    <property type="entry name" value="hisT_truA"/>
    <property type="match status" value="1"/>
</dbReference>
<feature type="binding site" evidence="4 6">
    <location>
        <position position="121"/>
    </location>
    <ligand>
        <name>substrate</name>
    </ligand>
</feature>
<dbReference type="Gene3D" id="3.30.70.660">
    <property type="entry name" value="Pseudouridine synthase I, catalytic domain, C-terminal subdomain"/>
    <property type="match status" value="1"/>
</dbReference>
<accession>A0A9D1EWE2</accession>
<reference evidence="9" key="2">
    <citation type="journal article" date="2021" name="PeerJ">
        <title>Extensive microbial diversity within the chicken gut microbiome revealed by metagenomics and culture.</title>
        <authorList>
            <person name="Gilroy R."/>
            <person name="Ravi A."/>
            <person name="Getino M."/>
            <person name="Pursley I."/>
            <person name="Horton D.L."/>
            <person name="Alikhan N.F."/>
            <person name="Baker D."/>
            <person name="Gharbi K."/>
            <person name="Hall N."/>
            <person name="Watson M."/>
            <person name="Adriaenssens E.M."/>
            <person name="Foster-Nyarko E."/>
            <person name="Jarju S."/>
            <person name="Secka A."/>
            <person name="Antonio M."/>
            <person name="Oren A."/>
            <person name="Chaudhuri R.R."/>
            <person name="La Ragione R."/>
            <person name="Hildebrand F."/>
            <person name="Pallen M.J."/>
        </authorList>
    </citation>
    <scope>NUCLEOTIDE SEQUENCE</scope>
    <source>
        <strain evidence="9">CHK190-19873</strain>
    </source>
</reference>
<dbReference type="PANTHER" id="PTHR11142:SF22">
    <property type="entry name" value="TRNA PSEUDOURIDINE SYNTHASE A 2"/>
    <property type="match status" value="1"/>
</dbReference>
<dbReference type="InterPro" id="IPR020103">
    <property type="entry name" value="PsdUridine_synth_cat_dom_sf"/>
</dbReference>
<dbReference type="EC" id="5.4.99.12" evidence="4"/>
<dbReference type="PIRSF" id="PIRSF001430">
    <property type="entry name" value="tRNA_psdUrid_synth"/>
    <property type="match status" value="1"/>
</dbReference>
<feature type="active site" description="Nucleophile" evidence="4 5">
    <location>
        <position position="52"/>
    </location>
</feature>
<evidence type="ECO:0000256" key="2">
    <source>
        <dbReference type="ARBA" id="ARBA00022694"/>
    </source>
</evidence>
<keyword evidence="3 4" id="KW-0413">Isomerase</keyword>
<dbReference type="GO" id="GO:0003723">
    <property type="term" value="F:RNA binding"/>
    <property type="evidence" value="ECO:0007669"/>
    <property type="project" value="InterPro"/>
</dbReference>
<evidence type="ECO:0000256" key="3">
    <source>
        <dbReference type="ARBA" id="ARBA00023235"/>
    </source>
</evidence>
<evidence type="ECO:0000256" key="5">
    <source>
        <dbReference type="PIRSR" id="PIRSR001430-1"/>
    </source>
</evidence>
<comment type="caution">
    <text evidence="9">The sequence shown here is derived from an EMBL/GenBank/DDBJ whole genome shotgun (WGS) entry which is preliminary data.</text>
</comment>
<dbReference type="EMBL" id="DVIQ01000114">
    <property type="protein sequence ID" value="HIS33225.1"/>
    <property type="molecule type" value="Genomic_DNA"/>
</dbReference>
<comment type="similarity">
    <text evidence="1 4 7">Belongs to the tRNA pseudouridine synthase TruA family.</text>
</comment>
<gene>
    <name evidence="4 9" type="primary">truA</name>
    <name evidence="9" type="ORF">IAB44_17025</name>
</gene>
<dbReference type="InterPro" id="IPR020095">
    <property type="entry name" value="PsdUridine_synth_TruA_C"/>
</dbReference>